<dbReference type="AlphaFoldDB" id="A0A0H4TG68"/>
<organism evidence="1">
    <name type="scientific">uncultured Parcubacteria bacterium Rifle_16ft_4_minimus_23641</name>
    <dbReference type="NCBI Taxonomy" id="1665135"/>
    <lineage>
        <taxon>Bacteria</taxon>
        <taxon>Candidatus Parcubacteria</taxon>
        <taxon>environmental samples</taxon>
    </lineage>
</organism>
<dbReference type="EMBL" id="KT007084">
    <property type="protein sequence ID" value="AKQ05667.1"/>
    <property type="molecule type" value="Genomic_DNA"/>
</dbReference>
<name>A0A0H4TG68_9BACT</name>
<accession>A0A0H4TG68</accession>
<sequence>MPETRSCQNCKQNFAIEPEDFKFYEKISVPPPTFCPKCRMTRRMRFGNHLNMYKRRDDLGNKEILSVYDKDVPFLIYKAEDWWSDKWDPMQFGKEYDFAIPFFSQFLALYRSVPQMNLVNINSVNCNYCPKIMNAKNCYLSIGLGIENCIYGYYSRYSKDSISYFNLNLSEKCYECVDCYKCNSLFFSQDCVECYDSKFLIDCRNCHDCFGCVNLRNKSFCILNKQYTKEEYKEIINEYDFGSNEGIKQAIEKLNNLKVHLPRRYSILNKCANVTGNHLSNSINSFDCFDISEDSSLERVKYGIIGSSMRDCYDFFTGGEDIELSAEFMLTVGGSNNFATINVPESHNVKYSIDCYNSSNLIGCVGLRKKEYCILNKQFTKEEYEELIPKIIQHMKDIPYIDNKKRVYAYGEFFPEEFSPFAYNETVAQENYPLTKGQALDMGYSWKDSEKRNYQISVKSQDLPDHIRDAKDDILNHIIGCEHEGKCNEQCTEAFRIISQELDFYRKQNFPLPRLCPNCRHHQRQKQRNPLKLWHRACMCELENHGHDGKCPNEFETSYSPERLEIIYCESCYNKEVA</sequence>
<protein>
    <submittedName>
        <fullName evidence="1">Seg</fullName>
    </submittedName>
</protein>
<proteinExistence type="predicted"/>
<evidence type="ECO:0000313" key="1">
    <source>
        <dbReference type="EMBL" id="AKQ05667.1"/>
    </source>
</evidence>
<reference evidence="1" key="1">
    <citation type="journal article" date="2015" name="ISME J.">
        <title>Aquifer environment selects for microbial species cohorts in sediment and groundwater.</title>
        <authorList>
            <person name="Hug L.A."/>
            <person name="Thomas B.C."/>
            <person name="Brown C.T."/>
            <person name="Frischkorn K.R."/>
            <person name="Williams K.H."/>
            <person name="Tringe S.G."/>
            <person name="Banfield J.F."/>
        </authorList>
    </citation>
    <scope>NUCLEOTIDE SEQUENCE</scope>
</reference>